<dbReference type="Gene3D" id="3.30.420.10">
    <property type="entry name" value="Ribonuclease H-like superfamily/Ribonuclease H"/>
    <property type="match status" value="1"/>
</dbReference>
<dbReference type="Pfam" id="PF04564">
    <property type="entry name" value="U-box"/>
    <property type="match status" value="1"/>
</dbReference>
<name>A0A8S2DRR2_9BILA</name>
<dbReference type="CDD" id="cd16655">
    <property type="entry name" value="RING-Ubox_WDSUB1-like"/>
    <property type="match status" value="1"/>
</dbReference>
<dbReference type="InterPro" id="IPR013083">
    <property type="entry name" value="Znf_RING/FYVE/PHD"/>
</dbReference>
<dbReference type="GO" id="GO:0004842">
    <property type="term" value="F:ubiquitin-protein transferase activity"/>
    <property type="evidence" value="ECO:0007669"/>
    <property type="project" value="InterPro"/>
</dbReference>
<dbReference type="InterPro" id="IPR003613">
    <property type="entry name" value="Ubox_domain"/>
</dbReference>
<dbReference type="SMART" id="SM00504">
    <property type="entry name" value="Ubox"/>
    <property type="match status" value="1"/>
</dbReference>
<evidence type="ECO:0000259" key="2">
    <source>
        <dbReference type="PROSITE" id="PS51698"/>
    </source>
</evidence>
<evidence type="ECO:0000313" key="3">
    <source>
        <dbReference type="EMBL" id="CAF0959790.1"/>
    </source>
</evidence>
<dbReference type="PROSITE" id="PS50994">
    <property type="entry name" value="INTEGRASE"/>
    <property type="match status" value="1"/>
</dbReference>
<dbReference type="GO" id="GO:0015074">
    <property type="term" value="P:DNA integration"/>
    <property type="evidence" value="ECO:0007669"/>
    <property type="project" value="InterPro"/>
</dbReference>
<dbReference type="GO" id="GO:0016567">
    <property type="term" value="P:protein ubiquitination"/>
    <property type="evidence" value="ECO:0007669"/>
    <property type="project" value="InterPro"/>
</dbReference>
<feature type="domain" description="Integrase catalytic" evidence="1">
    <location>
        <begin position="1302"/>
        <end position="1463"/>
    </location>
</feature>
<reference evidence="3" key="1">
    <citation type="submission" date="2021-02" db="EMBL/GenBank/DDBJ databases">
        <authorList>
            <person name="Nowell W R."/>
        </authorList>
    </citation>
    <scope>NUCLEOTIDE SEQUENCE</scope>
</reference>
<evidence type="ECO:0000259" key="1">
    <source>
        <dbReference type="PROSITE" id="PS50994"/>
    </source>
</evidence>
<dbReference type="InterPro" id="IPR012337">
    <property type="entry name" value="RNaseH-like_sf"/>
</dbReference>
<dbReference type="SUPFAM" id="SSF57850">
    <property type="entry name" value="RING/U-box"/>
    <property type="match status" value="1"/>
</dbReference>
<dbReference type="InterPro" id="IPR036397">
    <property type="entry name" value="RNaseH_sf"/>
</dbReference>
<dbReference type="SUPFAM" id="SSF53098">
    <property type="entry name" value="Ribonuclease H-like"/>
    <property type="match status" value="1"/>
</dbReference>
<dbReference type="PANTHER" id="PTHR37984:SF15">
    <property type="entry name" value="INTEGRASE CATALYTIC DOMAIN-CONTAINING PROTEIN"/>
    <property type="match status" value="1"/>
</dbReference>
<dbReference type="PROSITE" id="PS51698">
    <property type="entry name" value="U_BOX"/>
    <property type="match status" value="1"/>
</dbReference>
<dbReference type="EMBL" id="CAJOBA010005089">
    <property type="protein sequence ID" value="CAF3732632.1"/>
    <property type="molecule type" value="Genomic_DNA"/>
</dbReference>
<dbReference type="EMBL" id="CAJNOK010005084">
    <property type="protein sequence ID" value="CAF0959790.1"/>
    <property type="molecule type" value="Genomic_DNA"/>
</dbReference>
<comment type="caution">
    <text evidence="3">The sequence shown here is derived from an EMBL/GenBank/DDBJ whole genome shotgun (WGS) entry which is preliminary data.</text>
</comment>
<accession>A0A8S2DRR2</accession>
<evidence type="ECO:0000313" key="4">
    <source>
        <dbReference type="EMBL" id="CAF3732632.1"/>
    </source>
</evidence>
<dbReference type="PANTHER" id="PTHR37984">
    <property type="entry name" value="PROTEIN CBG26694"/>
    <property type="match status" value="1"/>
</dbReference>
<dbReference type="FunFam" id="3.30.420.10:FF:000032">
    <property type="entry name" value="Retrovirus-related Pol polyprotein from transposon 297-like Protein"/>
    <property type="match status" value="1"/>
</dbReference>
<dbReference type="InterPro" id="IPR001584">
    <property type="entry name" value="Integrase_cat-core"/>
</dbReference>
<dbReference type="Proteomes" id="UP000677228">
    <property type="component" value="Unassembled WGS sequence"/>
</dbReference>
<dbReference type="Gene3D" id="3.30.40.10">
    <property type="entry name" value="Zinc/RING finger domain, C3HC4 (zinc finger)"/>
    <property type="match status" value="1"/>
</dbReference>
<dbReference type="Pfam" id="PF00665">
    <property type="entry name" value="rve"/>
    <property type="match status" value="1"/>
</dbReference>
<sequence length="1489" mass="172075">MSQRRYPSTVKEKAFSNNELQLVIQIKEALKEKLFDSFPDFYCPITHDVFQNPVITEDGITYEKHAIEDWFSTCKSQNKPLTSPKTNQILSSGKLISNVSLRNSIESYKLEIERHFETRCSLIKCALNSEILLNISNFVRKLLQSTFNLIRDNYQLKSRLEKEIQQLMVGNTDELFAIFYGSSMTVNSSLKRPDEQGILNLFLNYLFLKIENKIQFDKIEEIFLVSTEQRDKMKIIFEILEQWYSDLIVINSIRNSTQQSQDVKNYAIELEKRLHSLENICILPSGFAKLNFKRKDFSHILMLEENYTGLYSAASIIESETKEFKKLIQIDPISPYQQSLCEFTKDTINFGLEISKIPSIFNFLMALITLRTVQPSTSYEWSYLYEIVLSTLGGEGSLRNERDFFVNVEEKGFFSLKLLCEYQFKLLVGTFEEYRKLDVRDRVNRLKHQFLLHEMCNKVAYDVINEQEIKKEMITNYLFYVQQRIENSNLELYKEDKKEKFIKKISFRHNNFQELLSKDLKGLKFIQENASNFYAKTAEIHPRYCALLQLYRNSMTVLEQVRDNINFDDGYRVDRVIDRTFIDLVQLRIEQMFYSNLNDKNMLILYIEKSTCVDVWLWYEYLFSTSLTLFNLDEDKINQFLIEKQCVQNEKIIEGIQEKLILLVPHNLFTKAISTNKDPSTNKNGPFHNNHHLADAALDKLIADGFIRQDSWLMNAHKKTRISYMKTIVPQSQAERDNFEQNLKKYNVALQQYESVYETSSKPATTLLPPVARSFFGRHSEYVSELHKYESELNTEIEELLSNNEIEETNVNGEKRYILKASTSVFNVAAPAILSLSMCNSDINHDPARTGKSDLLHKYLRLTRLLLAENVLTTLSSARFSNETWAIAMFISMIKCYFCVIDPESSLCISVAEFLSTSASTMNAADSNVTIRLDQALSSVLPTTQSLSTITIGNNAPVVEPGPSMNGNNVIKHSSDQFDDGYSASINANSRITLANISVRNEHVRLTSPPQQQIVNSWTLGSTTVNKKMEDGRQTDIEYEPTSLQLVAKELVTDEKIRKIARDILTYKSVLMSKTDIINISTHSPMNQKAESIVKSEPYYGDYVNYNERQVLRPIQQVATSLSSKDLCYKEKIQFILINLIHTMPIHHVITTLTLNHVLPEELKDKKRHITNMINLNYNMQYKESNIGFVIDIGTLQGVFDVQLTPNSNNDVNQIIAQYRRSVYIDNVSQLNIINLLPFTTICVECKNKPGVPRFYNEMTLMNINSCTTCSVYMSYCKTCKISCYPCHYEKEAVKLKYVTATSIKKLKYISWTDINKVYSRESVNGNKYVLVITDHLTKFAVAKALPNNAAQTTAQTFLEEFIFNFGVPNRLITDQEVHFNNELMKNLAELIGFDHIKSTPYHPQTNGQVERFNATFRPQLAKLQDENLNSWDEYLPAVVYAYNTGQHATTGYSPFQLMFGREPTLPLAQKQPTFTLSKPNDYWPSIMR</sequence>
<feature type="domain" description="U-box" evidence="2">
    <location>
        <begin position="36"/>
        <end position="115"/>
    </location>
</feature>
<proteinExistence type="predicted"/>
<dbReference type="InterPro" id="IPR050951">
    <property type="entry name" value="Retrovirus_Pol_polyprotein"/>
</dbReference>
<organism evidence="3 5">
    <name type="scientific">Didymodactylos carnosus</name>
    <dbReference type="NCBI Taxonomy" id="1234261"/>
    <lineage>
        <taxon>Eukaryota</taxon>
        <taxon>Metazoa</taxon>
        <taxon>Spiralia</taxon>
        <taxon>Gnathifera</taxon>
        <taxon>Rotifera</taxon>
        <taxon>Eurotatoria</taxon>
        <taxon>Bdelloidea</taxon>
        <taxon>Philodinida</taxon>
        <taxon>Philodinidae</taxon>
        <taxon>Didymodactylos</taxon>
    </lineage>
</organism>
<dbReference type="Proteomes" id="UP000682733">
    <property type="component" value="Unassembled WGS sequence"/>
</dbReference>
<gene>
    <name evidence="3" type="ORF">OVA965_LOCUS12574</name>
    <name evidence="4" type="ORF">TMI583_LOCUS12578</name>
</gene>
<protein>
    <recommendedName>
        <fullName evidence="6">U-box domain-containing protein</fullName>
    </recommendedName>
</protein>
<dbReference type="GO" id="GO:0003676">
    <property type="term" value="F:nucleic acid binding"/>
    <property type="evidence" value="ECO:0007669"/>
    <property type="project" value="InterPro"/>
</dbReference>
<evidence type="ECO:0000313" key="5">
    <source>
        <dbReference type="Proteomes" id="UP000677228"/>
    </source>
</evidence>
<evidence type="ECO:0008006" key="6">
    <source>
        <dbReference type="Google" id="ProtNLM"/>
    </source>
</evidence>